<dbReference type="AlphaFoldDB" id="A0AAD8MV19"/>
<dbReference type="EMBL" id="JAUIZM010000005">
    <property type="protein sequence ID" value="KAK1385787.1"/>
    <property type="molecule type" value="Genomic_DNA"/>
</dbReference>
<dbReference type="GO" id="GO:0010343">
    <property type="term" value="P:singlet oxygen-mediated programmed cell death"/>
    <property type="evidence" value="ECO:0007669"/>
    <property type="project" value="InterPro"/>
</dbReference>
<proteinExistence type="predicted"/>
<sequence length="173" mass="18637">MLTFLLKQSQYTSAVDKEDYENAVRLHVAITSATQNDVVGKVMSKLNKAIEEGRFEDATFLRDNTDAGLVILKRRVAMTRAHGNISGAIEKLNQYLEINLCFLTNVKASSFLLRGAAVISANDSYTPSSVVGTPEHSWVSACEKGLGVGASAGKERATLVKSGPGMLKAKMVD</sequence>
<dbReference type="PANTHER" id="PTHR33917">
    <property type="entry name" value="PROTEIN EXECUTER 1, CHLOROPLASTIC"/>
    <property type="match status" value="1"/>
</dbReference>
<evidence type="ECO:0000313" key="1">
    <source>
        <dbReference type="EMBL" id="KAK1385787.1"/>
    </source>
</evidence>
<reference evidence="1" key="2">
    <citation type="submission" date="2023-05" db="EMBL/GenBank/DDBJ databases">
        <authorList>
            <person name="Schelkunov M.I."/>
        </authorList>
    </citation>
    <scope>NUCLEOTIDE SEQUENCE</scope>
    <source>
        <strain evidence="1">Hsosn_3</strain>
        <tissue evidence="1">Leaf</tissue>
    </source>
</reference>
<name>A0AAD8MV19_9APIA</name>
<protein>
    <submittedName>
        <fullName evidence="1">Uncharacterized protein</fullName>
    </submittedName>
</protein>
<keyword evidence="2" id="KW-1185">Reference proteome</keyword>
<organism evidence="1 2">
    <name type="scientific">Heracleum sosnowskyi</name>
    <dbReference type="NCBI Taxonomy" id="360622"/>
    <lineage>
        <taxon>Eukaryota</taxon>
        <taxon>Viridiplantae</taxon>
        <taxon>Streptophyta</taxon>
        <taxon>Embryophyta</taxon>
        <taxon>Tracheophyta</taxon>
        <taxon>Spermatophyta</taxon>
        <taxon>Magnoliopsida</taxon>
        <taxon>eudicotyledons</taxon>
        <taxon>Gunneridae</taxon>
        <taxon>Pentapetalae</taxon>
        <taxon>asterids</taxon>
        <taxon>campanulids</taxon>
        <taxon>Apiales</taxon>
        <taxon>Apiaceae</taxon>
        <taxon>Apioideae</taxon>
        <taxon>apioid superclade</taxon>
        <taxon>Tordylieae</taxon>
        <taxon>Tordyliinae</taxon>
        <taxon>Heracleum</taxon>
    </lineage>
</organism>
<gene>
    <name evidence="1" type="ORF">POM88_023522</name>
</gene>
<dbReference type="Proteomes" id="UP001237642">
    <property type="component" value="Unassembled WGS sequence"/>
</dbReference>
<accession>A0AAD8MV19</accession>
<dbReference type="InterPro" id="IPR044680">
    <property type="entry name" value="EX1/2"/>
</dbReference>
<dbReference type="GO" id="GO:0042651">
    <property type="term" value="C:thylakoid membrane"/>
    <property type="evidence" value="ECO:0007669"/>
    <property type="project" value="TreeGrafter"/>
</dbReference>
<reference evidence="1" key="1">
    <citation type="submission" date="2023-02" db="EMBL/GenBank/DDBJ databases">
        <title>Genome of toxic invasive species Heracleum sosnowskyi carries increased number of genes despite the absence of recent whole-genome duplications.</title>
        <authorList>
            <person name="Schelkunov M."/>
            <person name="Shtratnikova V."/>
            <person name="Makarenko M."/>
            <person name="Klepikova A."/>
            <person name="Omelchenko D."/>
            <person name="Novikova G."/>
            <person name="Obukhova E."/>
            <person name="Bogdanov V."/>
            <person name="Penin A."/>
            <person name="Logacheva M."/>
        </authorList>
    </citation>
    <scope>NUCLEOTIDE SEQUENCE</scope>
    <source>
        <strain evidence="1">Hsosn_3</strain>
        <tissue evidence="1">Leaf</tissue>
    </source>
</reference>
<evidence type="ECO:0000313" key="2">
    <source>
        <dbReference type="Proteomes" id="UP001237642"/>
    </source>
</evidence>
<dbReference type="PANTHER" id="PTHR33917:SF3">
    <property type="entry name" value="PROTEIN EXECUTER 1, CHLOROPLASTIC"/>
    <property type="match status" value="1"/>
</dbReference>
<comment type="caution">
    <text evidence="1">The sequence shown here is derived from an EMBL/GenBank/DDBJ whole genome shotgun (WGS) entry which is preliminary data.</text>
</comment>